<reference evidence="6 7" key="1">
    <citation type="submission" date="2019-02" db="EMBL/GenBank/DDBJ databases">
        <title>Deep-cultivation of Planctomycetes and their phenomic and genomic characterization uncovers novel biology.</title>
        <authorList>
            <person name="Wiegand S."/>
            <person name="Jogler M."/>
            <person name="Boedeker C."/>
            <person name="Pinto D."/>
            <person name="Vollmers J."/>
            <person name="Rivas-Marin E."/>
            <person name="Kohn T."/>
            <person name="Peeters S.H."/>
            <person name="Heuer A."/>
            <person name="Rast P."/>
            <person name="Oberbeckmann S."/>
            <person name="Bunk B."/>
            <person name="Jeske O."/>
            <person name="Meyerdierks A."/>
            <person name="Storesund J.E."/>
            <person name="Kallscheuer N."/>
            <person name="Luecker S."/>
            <person name="Lage O.M."/>
            <person name="Pohl T."/>
            <person name="Merkel B.J."/>
            <person name="Hornburger P."/>
            <person name="Mueller R.-W."/>
            <person name="Bruemmer F."/>
            <person name="Labrenz M."/>
            <person name="Spormann A.M."/>
            <person name="Op den Camp H."/>
            <person name="Overmann J."/>
            <person name="Amann R."/>
            <person name="Jetten M.S.M."/>
            <person name="Mascher T."/>
            <person name="Medema M.H."/>
            <person name="Devos D.P."/>
            <person name="Kaster A.-K."/>
            <person name="Ovreas L."/>
            <person name="Rohde M."/>
            <person name="Galperin M.Y."/>
            <person name="Jogler C."/>
        </authorList>
    </citation>
    <scope>NUCLEOTIDE SEQUENCE [LARGE SCALE GENOMIC DNA]</scope>
    <source>
        <strain evidence="6 7">Pla163</strain>
    </source>
</reference>
<dbReference type="UniPathway" id="UPA00148">
    <property type="reaction ID" value="UER00233"/>
</dbReference>
<dbReference type="AlphaFoldDB" id="A0A518CWI8"/>
<evidence type="ECO:0000313" key="6">
    <source>
        <dbReference type="EMBL" id="QDU83585.1"/>
    </source>
</evidence>
<evidence type="ECO:0000256" key="2">
    <source>
        <dbReference type="ARBA" id="ARBA00022741"/>
    </source>
</evidence>
<evidence type="ECO:0000256" key="4">
    <source>
        <dbReference type="RuleBase" id="RU366026"/>
    </source>
</evidence>
<dbReference type="InterPro" id="IPR016030">
    <property type="entry name" value="CblAdoTrfase-like"/>
</dbReference>
<dbReference type="GO" id="GO:0009236">
    <property type="term" value="P:cobalamin biosynthetic process"/>
    <property type="evidence" value="ECO:0007669"/>
    <property type="project" value="UniProtKB-UniRule"/>
</dbReference>
<comment type="pathway">
    <text evidence="4">Cofactor biosynthesis; adenosylcobalamin biosynthesis; adenosylcobalamin from cob(II)yrinate a,c-diamide: step 2/7.</text>
</comment>
<dbReference type="EMBL" id="CP036290">
    <property type="protein sequence ID" value="QDU83585.1"/>
    <property type="molecule type" value="Genomic_DNA"/>
</dbReference>
<evidence type="ECO:0000256" key="1">
    <source>
        <dbReference type="ARBA" id="ARBA00022679"/>
    </source>
</evidence>
<dbReference type="InterPro" id="IPR029499">
    <property type="entry name" value="PduO-typ"/>
</dbReference>
<accession>A0A518CWI8</accession>
<keyword evidence="2 4" id="KW-0547">Nucleotide-binding</keyword>
<dbReference type="Proteomes" id="UP000319342">
    <property type="component" value="Chromosome"/>
</dbReference>
<dbReference type="Pfam" id="PF01923">
    <property type="entry name" value="Cob_adeno_trans"/>
    <property type="match status" value="1"/>
</dbReference>
<dbReference type="EC" id="2.5.1.17" evidence="4"/>
<sequence length="202" mass="22038">MGVRLNRIYTRSGDDGETGLGDGRRVKKHSLRVAAYGTIDEASSALGLARAHDEENRFGDLVIELQNDLFDLGSDLCVPGEMGEKLRVPADYVTRLERHIDRINADLEPLESFVLPGGDKLAAWLHLGRTVARRAERLVTELSADPDEADPVNPNVITYLNRLSDLLFVMARAANDGGRADVLWVPGGNAQKDASTDSDTEA</sequence>
<evidence type="ECO:0000313" key="7">
    <source>
        <dbReference type="Proteomes" id="UP000319342"/>
    </source>
</evidence>
<keyword evidence="3 4" id="KW-0067">ATP-binding</keyword>
<feature type="domain" description="Cobalamin adenosyltransferase-like" evidence="5">
    <location>
        <begin position="8"/>
        <end position="173"/>
    </location>
</feature>
<evidence type="ECO:0000256" key="3">
    <source>
        <dbReference type="ARBA" id="ARBA00022840"/>
    </source>
</evidence>
<comment type="catalytic activity">
    <reaction evidence="4">
        <text>2 cob(II)yrinate a,c diamide + reduced [electron-transfer flavoprotein] + 2 ATP = 2 adenosylcob(III)yrinate a,c-diamide + 2 triphosphate + oxidized [electron-transfer flavoprotein] + 3 H(+)</text>
        <dbReference type="Rhea" id="RHEA:11528"/>
        <dbReference type="Rhea" id="RHEA-COMP:10685"/>
        <dbReference type="Rhea" id="RHEA-COMP:10686"/>
        <dbReference type="ChEBI" id="CHEBI:15378"/>
        <dbReference type="ChEBI" id="CHEBI:18036"/>
        <dbReference type="ChEBI" id="CHEBI:30616"/>
        <dbReference type="ChEBI" id="CHEBI:57692"/>
        <dbReference type="ChEBI" id="CHEBI:58307"/>
        <dbReference type="ChEBI" id="CHEBI:58503"/>
        <dbReference type="ChEBI" id="CHEBI:58537"/>
        <dbReference type="EC" id="2.5.1.17"/>
    </reaction>
</comment>
<keyword evidence="1 4" id="KW-0808">Transferase</keyword>
<keyword evidence="7" id="KW-1185">Reference proteome</keyword>
<dbReference type="OrthoDB" id="9778896at2"/>
<organism evidence="6 7">
    <name type="scientific">Rohdeia mirabilis</name>
    <dbReference type="NCBI Taxonomy" id="2528008"/>
    <lineage>
        <taxon>Bacteria</taxon>
        <taxon>Pseudomonadati</taxon>
        <taxon>Planctomycetota</taxon>
        <taxon>Planctomycetia</taxon>
        <taxon>Planctomycetia incertae sedis</taxon>
        <taxon>Rohdeia</taxon>
    </lineage>
</organism>
<dbReference type="PANTHER" id="PTHR12213">
    <property type="entry name" value="CORRINOID ADENOSYLTRANSFERASE"/>
    <property type="match status" value="1"/>
</dbReference>
<keyword evidence="4" id="KW-0169">Cobalamin biosynthesis</keyword>
<gene>
    <name evidence="6" type="ORF">Pla163_06840</name>
</gene>
<dbReference type="InterPro" id="IPR036451">
    <property type="entry name" value="CblAdoTrfase-like_sf"/>
</dbReference>
<comment type="catalytic activity">
    <reaction evidence="4">
        <text>2 cob(II)alamin + reduced [electron-transfer flavoprotein] + 2 ATP = 2 adenosylcob(III)alamin + 2 triphosphate + oxidized [electron-transfer flavoprotein] + 3 H(+)</text>
        <dbReference type="Rhea" id="RHEA:28671"/>
        <dbReference type="Rhea" id="RHEA-COMP:10685"/>
        <dbReference type="Rhea" id="RHEA-COMP:10686"/>
        <dbReference type="ChEBI" id="CHEBI:15378"/>
        <dbReference type="ChEBI" id="CHEBI:16304"/>
        <dbReference type="ChEBI" id="CHEBI:18036"/>
        <dbReference type="ChEBI" id="CHEBI:18408"/>
        <dbReference type="ChEBI" id="CHEBI:30616"/>
        <dbReference type="ChEBI" id="CHEBI:57692"/>
        <dbReference type="ChEBI" id="CHEBI:58307"/>
        <dbReference type="EC" id="2.5.1.17"/>
    </reaction>
</comment>
<protein>
    <recommendedName>
        <fullName evidence="4">Corrinoid adenosyltransferase</fullName>
        <ecNumber evidence="4">2.5.1.17</ecNumber>
    </recommendedName>
    <alternativeName>
        <fullName evidence="4">Cob(II)alamin adenosyltransferase</fullName>
    </alternativeName>
    <alternativeName>
        <fullName evidence="4">Cob(II)yrinic acid a,c-diamide adenosyltransferase</fullName>
    </alternativeName>
    <alternativeName>
        <fullName evidence="4">Cobinamide/cobalamin adenosyltransferase</fullName>
    </alternativeName>
</protein>
<name>A0A518CWI8_9BACT</name>
<dbReference type="RefSeq" id="WP_145183545.1">
    <property type="nucleotide sequence ID" value="NZ_CP036290.1"/>
</dbReference>
<dbReference type="PANTHER" id="PTHR12213:SF0">
    <property type="entry name" value="CORRINOID ADENOSYLTRANSFERASE MMAB"/>
    <property type="match status" value="1"/>
</dbReference>
<dbReference type="GO" id="GO:0008817">
    <property type="term" value="F:corrinoid adenosyltransferase activity"/>
    <property type="evidence" value="ECO:0007669"/>
    <property type="project" value="UniProtKB-UniRule"/>
</dbReference>
<dbReference type="NCBIfam" id="TIGR00636">
    <property type="entry name" value="PduO_Nterm"/>
    <property type="match status" value="1"/>
</dbReference>
<dbReference type="GO" id="GO:0005524">
    <property type="term" value="F:ATP binding"/>
    <property type="evidence" value="ECO:0007669"/>
    <property type="project" value="UniProtKB-UniRule"/>
</dbReference>
<evidence type="ECO:0000259" key="5">
    <source>
        <dbReference type="Pfam" id="PF01923"/>
    </source>
</evidence>
<proteinExistence type="inferred from homology"/>
<comment type="similarity">
    <text evidence="4">Belongs to the Cob(I)alamin adenosyltransferase family.</text>
</comment>
<dbReference type="SUPFAM" id="SSF89028">
    <property type="entry name" value="Cobalamin adenosyltransferase-like"/>
    <property type="match status" value="1"/>
</dbReference>
<dbReference type="Gene3D" id="1.20.1200.10">
    <property type="entry name" value="Cobalamin adenosyltransferase-like"/>
    <property type="match status" value="1"/>
</dbReference>